<evidence type="ECO:0000259" key="1">
    <source>
        <dbReference type="Pfam" id="PF03193"/>
    </source>
</evidence>
<feature type="domain" description="RNHCP" evidence="2">
    <location>
        <begin position="316"/>
        <end position="404"/>
    </location>
</feature>
<dbReference type="PANTHER" id="PTHR32120">
    <property type="entry name" value="SMALL RIBOSOMAL SUBUNIT BIOGENESIS GTPASE RSGA"/>
    <property type="match status" value="1"/>
</dbReference>
<sequence length="427" mass="47239">MNKKKGIKIKKDINTEAFQATVINIMNKQVKVLSKGEVYSCLLPGSLISNKNSLVVGDEVEAENAGNGQYKLIHVLPRKTALYRGNRRSPEEKVLVAANVQCLLAFVTADYLLHQAGYLESAIIAARRAQIQVGIFISKWDLIGESAQALLEAKLELYKNTADFVFAGSARERQEELFKTVEGKTVVVVGDRSCGKTTLIHGSDSRCPMTSTHTSVLEVGLKGTFWIDTPGFRDFALQQISEEERNAVFPELAQLTGGCYFRNCTHVHEDGCQVLEALRSKKLKRERYDAYQKMTDIKAASSFTPKIDYRHSACTESFTCKVCGTLVVPEGAGSRHRNHCPKCLSSIHIDNDPGDRASLCKGIMEPVSVWVRKGGEWAIIHRCRMCGALSSNRIAADDNPAMLMSIAVKPLAMTPFPLNHLEELFGQ</sequence>
<name>A0A2M8Z1C9_9FIRM</name>
<dbReference type="Pfam" id="PF12647">
    <property type="entry name" value="RNHCP"/>
    <property type="match status" value="1"/>
</dbReference>
<evidence type="ECO:0000313" key="4">
    <source>
        <dbReference type="Proteomes" id="UP000231092"/>
    </source>
</evidence>
<dbReference type="Pfam" id="PF03193">
    <property type="entry name" value="RsgA_GTPase"/>
    <property type="match status" value="1"/>
</dbReference>
<dbReference type="InterPro" id="IPR010914">
    <property type="entry name" value="RsgA_GTPase_dom"/>
</dbReference>
<protein>
    <submittedName>
        <fullName evidence="3">Ribosome biogenesis GTPase</fullName>
    </submittedName>
</protein>
<dbReference type="Gene3D" id="1.10.40.50">
    <property type="entry name" value="Probable gtpase engc, domain 3"/>
    <property type="match status" value="1"/>
</dbReference>
<gene>
    <name evidence="3" type="ORF">H171_0713</name>
</gene>
<dbReference type="EMBL" id="PGET01000001">
    <property type="protein sequence ID" value="PJJ27251.1"/>
    <property type="molecule type" value="Genomic_DNA"/>
</dbReference>
<proteinExistence type="predicted"/>
<dbReference type="PANTHER" id="PTHR32120:SF11">
    <property type="entry name" value="SMALL RIBOSOMAL SUBUNIT BIOGENESIS GTPASE RSGA 1, MITOCHONDRIAL-RELATED"/>
    <property type="match status" value="1"/>
</dbReference>
<evidence type="ECO:0000259" key="2">
    <source>
        <dbReference type="Pfam" id="PF12647"/>
    </source>
</evidence>
<dbReference type="GO" id="GO:0005525">
    <property type="term" value="F:GTP binding"/>
    <property type="evidence" value="ECO:0007669"/>
    <property type="project" value="InterPro"/>
</dbReference>
<dbReference type="Proteomes" id="UP000231092">
    <property type="component" value="Unassembled WGS sequence"/>
</dbReference>
<dbReference type="AlphaFoldDB" id="A0A2M8Z1C9"/>
<dbReference type="Gene3D" id="3.40.50.300">
    <property type="entry name" value="P-loop containing nucleotide triphosphate hydrolases"/>
    <property type="match status" value="1"/>
</dbReference>
<dbReference type="InterPro" id="IPR027417">
    <property type="entry name" value="P-loop_NTPase"/>
</dbReference>
<organism evidence="3 4">
    <name type="scientific">[Clostridium] celerecrescens 18A</name>
    <dbReference type="NCBI Taxonomy" id="1286362"/>
    <lineage>
        <taxon>Bacteria</taxon>
        <taxon>Bacillati</taxon>
        <taxon>Bacillota</taxon>
        <taxon>Clostridia</taxon>
        <taxon>Lachnospirales</taxon>
        <taxon>Lachnospiraceae</taxon>
        <taxon>Lacrimispora</taxon>
    </lineage>
</organism>
<dbReference type="SUPFAM" id="SSF52540">
    <property type="entry name" value="P-loop containing nucleoside triphosphate hydrolases"/>
    <property type="match status" value="1"/>
</dbReference>
<dbReference type="GO" id="GO:0003924">
    <property type="term" value="F:GTPase activity"/>
    <property type="evidence" value="ECO:0007669"/>
    <property type="project" value="InterPro"/>
</dbReference>
<feature type="domain" description="EngC GTPase" evidence="1">
    <location>
        <begin position="75"/>
        <end position="237"/>
    </location>
</feature>
<accession>A0A2M8Z1C9</accession>
<dbReference type="InterPro" id="IPR024439">
    <property type="entry name" value="RNHCP"/>
</dbReference>
<dbReference type="InterPro" id="IPR004881">
    <property type="entry name" value="Ribosome_biogen_GTPase_RsgA"/>
</dbReference>
<evidence type="ECO:0000313" key="3">
    <source>
        <dbReference type="EMBL" id="PJJ27251.1"/>
    </source>
</evidence>
<reference evidence="3 4" key="1">
    <citation type="submission" date="2017-11" db="EMBL/GenBank/DDBJ databases">
        <title>Understudied soil microbes with underappreciated capabilities: Untangling the Clostridium saccharolyticum group.</title>
        <authorList>
            <person name="Leschine S."/>
        </authorList>
    </citation>
    <scope>NUCLEOTIDE SEQUENCE [LARGE SCALE GENOMIC DNA]</scope>
    <source>
        <strain evidence="3 4">18A</strain>
    </source>
</reference>
<comment type="caution">
    <text evidence="3">The sequence shown here is derived from an EMBL/GenBank/DDBJ whole genome shotgun (WGS) entry which is preliminary data.</text>
</comment>